<comment type="caution">
    <text evidence="1">The sequence shown here is derived from an EMBL/GenBank/DDBJ whole genome shotgun (WGS) entry which is preliminary data.</text>
</comment>
<organism evidence="1 2">
    <name type="scientific">Inconstantimicrobium mannanitabidum</name>
    <dbReference type="NCBI Taxonomy" id="1604901"/>
    <lineage>
        <taxon>Bacteria</taxon>
        <taxon>Bacillati</taxon>
        <taxon>Bacillota</taxon>
        <taxon>Clostridia</taxon>
        <taxon>Eubacteriales</taxon>
        <taxon>Clostridiaceae</taxon>
        <taxon>Inconstantimicrobium</taxon>
    </lineage>
</organism>
<accession>A0ACB5RAB5</accession>
<name>A0ACB5RAB5_9CLOT</name>
<protein>
    <submittedName>
        <fullName evidence="1">General secretion pathway protein GspE</fullName>
    </submittedName>
</protein>
<dbReference type="Proteomes" id="UP001058074">
    <property type="component" value="Unassembled WGS sequence"/>
</dbReference>
<reference evidence="1" key="1">
    <citation type="journal article" date="2025" name="Int. J. Syst. Evol. Microbiol.">
        <title>Inconstantimicrobium mannanitabidum sp. nov., a novel member of the family Clostridiaceae isolated from anoxic soil under the treatment of reductive soil disinfestation.</title>
        <authorList>
            <person name="Ueki A."/>
            <person name="Tonouchi A."/>
            <person name="Honma S."/>
            <person name="Kaku N."/>
            <person name="Ueki K."/>
        </authorList>
    </citation>
    <scope>NUCLEOTIDE SEQUENCE</scope>
    <source>
        <strain evidence="1">TW13</strain>
    </source>
</reference>
<dbReference type="EMBL" id="BROD01000001">
    <property type="protein sequence ID" value="GKX66134.1"/>
    <property type="molecule type" value="Genomic_DNA"/>
</dbReference>
<keyword evidence="2" id="KW-1185">Reference proteome</keyword>
<gene>
    <name evidence="1" type="ORF">rsdtw13_13920</name>
</gene>
<proteinExistence type="predicted"/>
<sequence length="451" mass="52347">MSLINFELMEKLSQEFVLKHMILPIKKENNVITIEVCEKNENILNYLKTIYGMEVNLVLRSREELRKKIEEQYKIFGNMNSNGENKLVEEIIKLAIRERASDIHFECYKEKCVIRFRIDGVMFTKFILNVKQYNALIIRVKFLANMDIADKLTPQDGKLSFQFEDTKNFDLRVSSVPTIQGEKLVIRLLFKNEELLNIEKMCYTEKQKRLMDKIIKVQEGLVIICGPTGSGKSTTLYSLLKQENSNELNITTIEDPTEFIMNDINQININEKMGLSFSKALKHVLRQDPDVIMVGEIRDEDTAQNAVRAAITGHKVYSTLHTDSIFNVWNRLKDMGVKEYLIKDSIKAIISQRLIRKLCPNCRKLIEVDDNDLKIKKAYKAVGCKQCNNGYSGRIVVSEILYGNLQEKTKLSEENFQSKEECLCDYVENGYISIDDFKRYISISEDKKNFD</sequence>
<evidence type="ECO:0000313" key="1">
    <source>
        <dbReference type="EMBL" id="GKX66134.1"/>
    </source>
</evidence>
<evidence type="ECO:0000313" key="2">
    <source>
        <dbReference type="Proteomes" id="UP001058074"/>
    </source>
</evidence>